<dbReference type="PROSITE" id="PS51096">
    <property type="entry name" value="PTS_EIIA_TYPE_4"/>
    <property type="match status" value="1"/>
</dbReference>
<evidence type="ECO:0000256" key="6">
    <source>
        <dbReference type="ARBA" id="ARBA00022683"/>
    </source>
</evidence>
<dbReference type="GO" id="GO:0016301">
    <property type="term" value="F:kinase activity"/>
    <property type="evidence" value="ECO:0007669"/>
    <property type="project" value="UniProtKB-KW"/>
</dbReference>
<reference evidence="9 10" key="1">
    <citation type="submission" date="2019-03" db="EMBL/GenBank/DDBJ databases">
        <title>Genomic Encyclopedia of Type Strains, Phase IV (KMG-IV): sequencing the most valuable type-strain genomes for metagenomic binning, comparative biology and taxonomic classification.</title>
        <authorList>
            <person name="Goeker M."/>
        </authorList>
    </citation>
    <scope>NUCLEOTIDE SEQUENCE [LARGE SCALE GENOMIC DNA]</scope>
    <source>
        <strain evidence="9 10">DSM 28867</strain>
    </source>
</reference>
<dbReference type="RefSeq" id="WP_134167400.1">
    <property type="nucleotide sequence ID" value="NZ_SODD01000001.1"/>
</dbReference>
<keyword evidence="2" id="KW-0813">Transport</keyword>
<evidence type="ECO:0000256" key="1">
    <source>
        <dbReference type="ARBA" id="ARBA00004496"/>
    </source>
</evidence>
<evidence type="ECO:0000256" key="5">
    <source>
        <dbReference type="ARBA" id="ARBA00022679"/>
    </source>
</evidence>
<evidence type="ECO:0000313" key="10">
    <source>
        <dbReference type="Proteomes" id="UP000294743"/>
    </source>
</evidence>
<keyword evidence="4" id="KW-0762">Sugar transport</keyword>
<dbReference type="PANTHER" id="PTHR33799">
    <property type="entry name" value="PTS PERMEASE-RELATED-RELATED"/>
    <property type="match status" value="1"/>
</dbReference>
<keyword evidence="3" id="KW-0963">Cytoplasm</keyword>
<dbReference type="AlphaFoldDB" id="A0A4R8A7D4"/>
<evidence type="ECO:0000256" key="7">
    <source>
        <dbReference type="ARBA" id="ARBA00022777"/>
    </source>
</evidence>
<organism evidence="9 10">
    <name type="scientific">Breznakia blatticola</name>
    <dbReference type="NCBI Taxonomy" id="1754012"/>
    <lineage>
        <taxon>Bacteria</taxon>
        <taxon>Bacillati</taxon>
        <taxon>Bacillota</taxon>
        <taxon>Erysipelotrichia</taxon>
        <taxon>Erysipelotrichales</taxon>
        <taxon>Erysipelotrichaceae</taxon>
        <taxon>Breznakia</taxon>
    </lineage>
</organism>
<evidence type="ECO:0000256" key="3">
    <source>
        <dbReference type="ARBA" id="ARBA00022490"/>
    </source>
</evidence>
<dbReference type="GO" id="GO:0016020">
    <property type="term" value="C:membrane"/>
    <property type="evidence" value="ECO:0007669"/>
    <property type="project" value="InterPro"/>
</dbReference>
<dbReference type="Proteomes" id="UP000294743">
    <property type="component" value="Unassembled WGS sequence"/>
</dbReference>
<evidence type="ECO:0000259" key="8">
    <source>
        <dbReference type="PROSITE" id="PS51096"/>
    </source>
</evidence>
<keyword evidence="7" id="KW-0418">Kinase</keyword>
<proteinExistence type="predicted"/>
<keyword evidence="5" id="KW-0808">Transferase</keyword>
<keyword evidence="6" id="KW-0598">Phosphotransferase system</keyword>
<comment type="caution">
    <text evidence="9">The sequence shown here is derived from an EMBL/GenBank/DDBJ whole genome shotgun (WGS) entry which is preliminary data.</text>
</comment>
<dbReference type="EMBL" id="SODD01000001">
    <property type="protein sequence ID" value="TDW26399.1"/>
    <property type="molecule type" value="Genomic_DNA"/>
</dbReference>
<name>A0A4R8A7D4_9FIRM</name>
<feature type="domain" description="PTS EIIA type-4" evidence="8">
    <location>
        <begin position="1"/>
        <end position="125"/>
    </location>
</feature>
<dbReference type="Gene3D" id="3.40.50.510">
    <property type="entry name" value="Phosphotransferase system, mannose-type IIA component"/>
    <property type="match status" value="1"/>
</dbReference>
<dbReference type="SUPFAM" id="SSF53062">
    <property type="entry name" value="PTS system fructose IIA component-like"/>
    <property type="match status" value="1"/>
</dbReference>
<accession>A0A4R8A7D4</accession>
<dbReference type="GO" id="GO:0009401">
    <property type="term" value="P:phosphoenolpyruvate-dependent sugar phosphotransferase system"/>
    <property type="evidence" value="ECO:0007669"/>
    <property type="project" value="UniProtKB-KW"/>
</dbReference>
<dbReference type="InterPro" id="IPR036662">
    <property type="entry name" value="PTS_EIIA_man-typ_sf"/>
</dbReference>
<dbReference type="InterPro" id="IPR033887">
    <property type="entry name" value="PTS_IIA_man"/>
</dbReference>
<dbReference type="InterPro" id="IPR051471">
    <property type="entry name" value="Bacterial_PTS_sugar_comp"/>
</dbReference>
<dbReference type="InterPro" id="IPR004701">
    <property type="entry name" value="PTS_EIIA_man-typ"/>
</dbReference>
<evidence type="ECO:0000256" key="4">
    <source>
        <dbReference type="ARBA" id="ARBA00022597"/>
    </source>
</evidence>
<evidence type="ECO:0000256" key="2">
    <source>
        <dbReference type="ARBA" id="ARBA00022448"/>
    </source>
</evidence>
<dbReference type="PANTHER" id="PTHR33799:SF1">
    <property type="entry name" value="PTS SYSTEM MANNOSE-SPECIFIC EIIAB COMPONENT-RELATED"/>
    <property type="match status" value="1"/>
</dbReference>
<sequence>MIGILIIGHGHLPSGFKSALEVIMGNQPHVYTVDFPSTDTATELQKNLDDAYAYMKDYEHVIVFADLLSGSPFNTAIMKAMQEEKYHVFYGCNLGMLLDTAVKVSMEEDIDTILAQVSTIGKEQVGMFTVSAGEDDPFDD</sequence>
<gene>
    <name evidence="9" type="ORF">EDD63_101114</name>
</gene>
<dbReference type="GO" id="GO:0005737">
    <property type="term" value="C:cytoplasm"/>
    <property type="evidence" value="ECO:0007669"/>
    <property type="project" value="UniProtKB-SubCell"/>
</dbReference>
<evidence type="ECO:0000313" key="9">
    <source>
        <dbReference type="EMBL" id="TDW26399.1"/>
    </source>
</evidence>
<dbReference type="Pfam" id="PF03610">
    <property type="entry name" value="EIIA-man"/>
    <property type="match status" value="1"/>
</dbReference>
<keyword evidence="10" id="KW-1185">Reference proteome</keyword>
<dbReference type="OrthoDB" id="9799827at2"/>
<comment type="subcellular location">
    <subcellularLocation>
        <location evidence="1">Cytoplasm</location>
    </subcellularLocation>
</comment>
<dbReference type="CDD" id="cd00006">
    <property type="entry name" value="PTS_IIA_man"/>
    <property type="match status" value="1"/>
</dbReference>
<protein>
    <submittedName>
        <fullName evidence="9">PTS system mannose-specific IIA component</fullName>
    </submittedName>
</protein>